<organism evidence="2 3">
    <name type="scientific">Gracilibacillus dipsosauri</name>
    <dbReference type="NCBI Taxonomy" id="178340"/>
    <lineage>
        <taxon>Bacteria</taxon>
        <taxon>Bacillati</taxon>
        <taxon>Bacillota</taxon>
        <taxon>Bacilli</taxon>
        <taxon>Bacillales</taxon>
        <taxon>Bacillaceae</taxon>
        <taxon>Gracilibacillus</taxon>
    </lineage>
</organism>
<dbReference type="PANTHER" id="PTHR43433:SF5">
    <property type="entry name" value="AB HYDROLASE-1 DOMAIN-CONTAINING PROTEIN"/>
    <property type="match status" value="1"/>
</dbReference>
<evidence type="ECO:0000313" key="2">
    <source>
        <dbReference type="EMBL" id="PWU69970.1"/>
    </source>
</evidence>
<accession>A0A317L4Q2</accession>
<dbReference type="GO" id="GO:0016787">
    <property type="term" value="F:hydrolase activity"/>
    <property type="evidence" value="ECO:0007669"/>
    <property type="project" value="UniProtKB-KW"/>
</dbReference>
<proteinExistence type="predicted"/>
<dbReference type="PANTHER" id="PTHR43433">
    <property type="entry name" value="HYDROLASE, ALPHA/BETA FOLD FAMILY PROTEIN"/>
    <property type="match status" value="1"/>
</dbReference>
<evidence type="ECO:0000259" key="1">
    <source>
        <dbReference type="Pfam" id="PF12697"/>
    </source>
</evidence>
<evidence type="ECO:0000313" key="3">
    <source>
        <dbReference type="Proteomes" id="UP000245624"/>
    </source>
</evidence>
<dbReference type="Gene3D" id="3.40.50.1820">
    <property type="entry name" value="alpha/beta hydrolase"/>
    <property type="match status" value="1"/>
</dbReference>
<dbReference type="RefSeq" id="WP_109983348.1">
    <property type="nucleotide sequence ID" value="NZ_QGTD01000004.1"/>
</dbReference>
<dbReference type="InterPro" id="IPR000073">
    <property type="entry name" value="AB_hydrolase_1"/>
</dbReference>
<protein>
    <submittedName>
        <fullName evidence="2">Hydrolase</fullName>
    </submittedName>
</protein>
<feature type="domain" description="AB hydrolase-1" evidence="1">
    <location>
        <begin position="38"/>
        <end position="245"/>
    </location>
</feature>
<name>A0A317L4Q2_9BACI</name>
<dbReference type="OrthoDB" id="63519at2"/>
<keyword evidence="3" id="KW-1185">Reference proteome</keyword>
<sequence length="262" mass="28018">MKNVISKDGTRIAYNKIGAGPPLILVDGAMCYSSSGPMDPLASQLSRWFTVYTYDRRGRGESGDTQPYAIEREIEDIKAIIEKTGSSVFMYGISSGAVLALKTAGALGHNIQKLALYEPPFTFGDDARKESEAYTNSLNELLSADRRGDAVELFMKKVGVPSEAIAGMRQSPMWSASEALAPTLAYDNAIMGDSSVPIADAESVKIPTLVLDGGNSPAFMHEAADTLTKALPLGSRSTLEGQTHDVDPEVLAPSLKSFYIGD</sequence>
<dbReference type="Pfam" id="PF12697">
    <property type="entry name" value="Abhydrolase_6"/>
    <property type="match status" value="1"/>
</dbReference>
<dbReference type="Proteomes" id="UP000245624">
    <property type="component" value="Unassembled WGS sequence"/>
</dbReference>
<dbReference type="SUPFAM" id="SSF53474">
    <property type="entry name" value="alpha/beta-Hydrolases"/>
    <property type="match status" value="1"/>
</dbReference>
<reference evidence="2 3" key="1">
    <citation type="submission" date="2018-05" db="EMBL/GenBank/DDBJ databases">
        <title>Genomic analysis of Gracilibacillus dipsosauri DD1 reveals novel features of a salt-tolerant amylase.</title>
        <authorList>
            <person name="Deutch C.E."/>
            <person name="Yang S."/>
        </authorList>
    </citation>
    <scope>NUCLEOTIDE SEQUENCE [LARGE SCALE GENOMIC DNA]</scope>
    <source>
        <strain evidence="2 3">DD1</strain>
    </source>
</reference>
<comment type="caution">
    <text evidence="2">The sequence shown here is derived from an EMBL/GenBank/DDBJ whole genome shotgun (WGS) entry which is preliminary data.</text>
</comment>
<dbReference type="EMBL" id="QGTD01000004">
    <property type="protein sequence ID" value="PWU69970.1"/>
    <property type="molecule type" value="Genomic_DNA"/>
</dbReference>
<dbReference type="InterPro" id="IPR050471">
    <property type="entry name" value="AB_hydrolase"/>
</dbReference>
<dbReference type="AlphaFoldDB" id="A0A317L4Q2"/>
<dbReference type="InterPro" id="IPR029058">
    <property type="entry name" value="AB_hydrolase_fold"/>
</dbReference>
<gene>
    <name evidence="2" type="ORF">DLJ74_03335</name>
</gene>
<keyword evidence="2" id="KW-0378">Hydrolase</keyword>